<gene>
    <name evidence="19" type="primary">ribD</name>
    <name evidence="19" type="ORF">E4099_22460</name>
</gene>
<evidence type="ECO:0000313" key="20">
    <source>
        <dbReference type="Proteomes" id="UP000297948"/>
    </source>
</evidence>
<feature type="binding site" evidence="16">
    <location>
        <position position="157"/>
    </location>
    <ligand>
        <name>NADP(+)</name>
        <dbReference type="ChEBI" id="CHEBI:58349"/>
    </ligand>
</feature>
<dbReference type="InterPro" id="IPR016193">
    <property type="entry name" value="Cytidine_deaminase-like"/>
</dbReference>
<name>A0A4Z0GRA0_9ACTN</name>
<dbReference type="PIRSF" id="PIRSF006769">
    <property type="entry name" value="RibD"/>
    <property type="match status" value="1"/>
</dbReference>
<dbReference type="EC" id="1.1.1.193" evidence="14"/>
<dbReference type="InterPro" id="IPR050765">
    <property type="entry name" value="Riboflavin_Biosynth_HTPR"/>
</dbReference>
<evidence type="ECO:0000256" key="10">
    <source>
        <dbReference type="ARBA" id="ARBA00023002"/>
    </source>
</evidence>
<organism evidence="19 20">
    <name type="scientific">Streptomyces palmae</name>
    <dbReference type="NCBI Taxonomy" id="1701085"/>
    <lineage>
        <taxon>Bacteria</taxon>
        <taxon>Bacillati</taxon>
        <taxon>Actinomycetota</taxon>
        <taxon>Actinomycetes</taxon>
        <taxon>Kitasatosporales</taxon>
        <taxon>Streptomycetaceae</taxon>
        <taxon>Streptomyces</taxon>
    </lineage>
</organism>
<dbReference type="Pfam" id="PF01872">
    <property type="entry name" value="RibD_C"/>
    <property type="match status" value="1"/>
</dbReference>
<dbReference type="InterPro" id="IPR004794">
    <property type="entry name" value="Eubact_RibD"/>
</dbReference>
<accession>A0A4Z0GRA0</accession>
<evidence type="ECO:0000256" key="1">
    <source>
        <dbReference type="ARBA" id="ARBA00002151"/>
    </source>
</evidence>
<keyword evidence="8 14" id="KW-0862">Zinc</keyword>
<evidence type="ECO:0000256" key="16">
    <source>
        <dbReference type="PIRSR" id="PIRSR006769-2"/>
    </source>
</evidence>
<evidence type="ECO:0000256" key="4">
    <source>
        <dbReference type="ARBA" id="ARBA00005259"/>
    </source>
</evidence>
<sequence length="376" mass="38110">MATAAETRAMRRAVELAARGLGHTSPNPVVGCVILDAAGEIAGEGWHRRAGGPHAEVHALRAAGERARGGTALVTLEPCNHTGRTGPCAQALIAAGVARVVYAVADPTPTATGGAATLRAAGVEVEGGLLDEEAAAGNEAWLTSVRHGRPFVLWKYAATLDGRSAAADGTSRWITSPESRADVHRLRAQADAVLVGSGTARADDPQLAARTGDGEVTQPLRVVLDTEGTAVRPGARVLDGTAPTLIAVGPDAGTALPAGLAEVVRLPRATDGRGLDLGALLAALYDRGVRSVLLEGGPTLAGAFLAAGAVDKVVGYLAPVLLGEGPAALAGAGITTITQALRLDVAETTRIGPDLRITAVPVPPAIESDTDQHREN</sequence>
<dbReference type="PROSITE" id="PS51747">
    <property type="entry name" value="CYT_DCMP_DEAMINASES_2"/>
    <property type="match status" value="1"/>
</dbReference>
<dbReference type="GO" id="GO:0008835">
    <property type="term" value="F:diaminohydroxyphosphoribosylaminopyrimidine deaminase activity"/>
    <property type="evidence" value="ECO:0007669"/>
    <property type="project" value="UniProtKB-EC"/>
</dbReference>
<feature type="binding site" evidence="16">
    <location>
        <position position="187"/>
    </location>
    <ligand>
        <name>substrate</name>
    </ligand>
</feature>
<evidence type="ECO:0000256" key="2">
    <source>
        <dbReference type="ARBA" id="ARBA00004882"/>
    </source>
</evidence>
<dbReference type="EC" id="3.5.4.26" evidence="14"/>
<dbReference type="Gene3D" id="3.40.430.10">
    <property type="entry name" value="Dihydrofolate Reductase, subunit A"/>
    <property type="match status" value="1"/>
</dbReference>
<keyword evidence="7 14" id="KW-0479">Metal-binding</keyword>
<evidence type="ECO:0000313" key="19">
    <source>
        <dbReference type="EMBL" id="TGA99353.1"/>
    </source>
</evidence>
<feature type="binding site" evidence="16">
    <location>
        <position position="199"/>
    </location>
    <ligand>
        <name>NADP(+)</name>
        <dbReference type="ChEBI" id="CHEBI:58349"/>
    </ligand>
</feature>
<evidence type="ECO:0000259" key="18">
    <source>
        <dbReference type="PROSITE" id="PS51747"/>
    </source>
</evidence>
<feature type="binding site" evidence="17">
    <location>
        <position position="88"/>
    </location>
    <ligand>
        <name>Zn(2+)</name>
        <dbReference type="ChEBI" id="CHEBI:29105"/>
        <note>catalytic</note>
    </ligand>
</feature>
<dbReference type="InterPro" id="IPR002125">
    <property type="entry name" value="CMP_dCMP_dom"/>
</dbReference>
<feature type="binding site" evidence="16">
    <location>
        <position position="207"/>
    </location>
    <ligand>
        <name>substrate</name>
    </ligand>
</feature>
<dbReference type="OrthoDB" id="9800865at2"/>
<dbReference type="InterPro" id="IPR016192">
    <property type="entry name" value="APOBEC/CMP_deaminase_Zn-bd"/>
</dbReference>
<comment type="catalytic activity">
    <reaction evidence="13 14">
        <text>2,5-diamino-6-hydroxy-4-(5-phosphoribosylamino)-pyrimidine + H2O + H(+) = 5-amino-6-(5-phospho-D-ribosylamino)uracil + NH4(+)</text>
        <dbReference type="Rhea" id="RHEA:21868"/>
        <dbReference type="ChEBI" id="CHEBI:15377"/>
        <dbReference type="ChEBI" id="CHEBI:15378"/>
        <dbReference type="ChEBI" id="CHEBI:28938"/>
        <dbReference type="ChEBI" id="CHEBI:58453"/>
        <dbReference type="ChEBI" id="CHEBI:58614"/>
        <dbReference type="EC" id="3.5.4.26"/>
    </reaction>
</comment>
<evidence type="ECO:0000256" key="5">
    <source>
        <dbReference type="ARBA" id="ARBA00007417"/>
    </source>
</evidence>
<reference evidence="19 20" key="1">
    <citation type="submission" date="2019-03" db="EMBL/GenBank/DDBJ databases">
        <authorList>
            <person name="Gonzalez-Pimentel J.L."/>
        </authorList>
    </citation>
    <scope>NUCLEOTIDE SEQUENCE [LARGE SCALE GENOMIC DNA]</scope>
    <source>
        <strain evidence="19 20">JCM 31289</strain>
    </source>
</reference>
<feature type="binding site" evidence="16">
    <location>
        <begin position="297"/>
        <end position="303"/>
    </location>
    <ligand>
        <name>NADP(+)</name>
        <dbReference type="ChEBI" id="CHEBI:58349"/>
    </ligand>
</feature>
<feature type="binding site" evidence="17">
    <location>
        <position position="54"/>
    </location>
    <ligand>
        <name>Zn(2+)</name>
        <dbReference type="ChEBI" id="CHEBI:29105"/>
        <note>catalytic</note>
    </ligand>
</feature>
<feature type="binding site" evidence="16">
    <location>
        <position position="226"/>
    </location>
    <ligand>
        <name>NADP(+)</name>
        <dbReference type="ChEBI" id="CHEBI:58349"/>
    </ligand>
</feature>
<comment type="pathway">
    <text evidence="3 14">Cofactor biosynthesis; riboflavin biosynthesis; 5-amino-6-(D-ribitylamino)uracil from GTP: step 3/4.</text>
</comment>
<feature type="binding site" evidence="16">
    <location>
        <position position="203"/>
    </location>
    <ligand>
        <name>substrate</name>
    </ligand>
</feature>
<keyword evidence="14 19" id="KW-0378">Hydrolase</keyword>
<comment type="similarity">
    <text evidence="5 14">In the C-terminal section; belongs to the HTP reductase family.</text>
</comment>
<comment type="function">
    <text evidence="1 14">Converts 2,5-diamino-6-(ribosylamino)-4(3h)-pyrimidinone 5'-phosphate into 5-amino-6-(ribosylamino)-2,4(1h,3h)-pyrimidinedione 5'-phosphate.</text>
</comment>
<evidence type="ECO:0000256" key="6">
    <source>
        <dbReference type="ARBA" id="ARBA00022619"/>
    </source>
</evidence>
<evidence type="ECO:0000256" key="14">
    <source>
        <dbReference type="PIRNR" id="PIRNR006769"/>
    </source>
</evidence>
<evidence type="ECO:0000256" key="11">
    <source>
        <dbReference type="ARBA" id="ARBA00023268"/>
    </source>
</evidence>
<dbReference type="InterPro" id="IPR002734">
    <property type="entry name" value="RibDG_C"/>
</dbReference>
<dbReference type="Proteomes" id="UP000297948">
    <property type="component" value="Unassembled WGS sequence"/>
</dbReference>
<dbReference type="EMBL" id="SRID01000249">
    <property type="protein sequence ID" value="TGA99353.1"/>
    <property type="molecule type" value="Genomic_DNA"/>
</dbReference>
<dbReference type="PROSITE" id="PS00903">
    <property type="entry name" value="CYT_DCMP_DEAMINASES_1"/>
    <property type="match status" value="1"/>
</dbReference>
<comment type="pathway">
    <text evidence="2 14">Cofactor biosynthesis; riboflavin biosynthesis; 5-amino-6-(D-ribitylamino)uracil from GTP: step 2/4.</text>
</comment>
<proteinExistence type="inferred from homology"/>
<dbReference type="AlphaFoldDB" id="A0A4Z0GRA0"/>
<evidence type="ECO:0000256" key="9">
    <source>
        <dbReference type="ARBA" id="ARBA00022857"/>
    </source>
</evidence>
<dbReference type="PANTHER" id="PTHR38011">
    <property type="entry name" value="DIHYDROFOLATE REDUCTASE FAMILY PROTEIN (AFU_ORTHOLOGUE AFUA_8G06820)"/>
    <property type="match status" value="1"/>
</dbReference>
<dbReference type="InterPro" id="IPR011549">
    <property type="entry name" value="RibD_C"/>
</dbReference>
<dbReference type="Gene3D" id="3.40.140.10">
    <property type="entry name" value="Cytidine Deaminase, domain 2"/>
    <property type="match status" value="1"/>
</dbReference>
<feature type="binding site" evidence="16">
    <location>
        <position position="173"/>
    </location>
    <ligand>
        <name>NADP(+)</name>
        <dbReference type="ChEBI" id="CHEBI:58349"/>
    </ligand>
</feature>
<dbReference type="NCBIfam" id="TIGR00326">
    <property type="entry name" value="eubact_ribD"/>
    <property type="match status" value="1"/>
</dbReference>
<keyword evidence="9 14" id="KW-0521">NADP</keyword>
<dbReference type="GO" id="GO:0050661">
    <property type="term" value="F:NADP binding"/>
    <property type="evidence" value="ECO:0007669"/>
    <property type="project" value="InterPro"/>
</dbReference>
<evidence type="ECO:0000256" key="13">
    <source>
        <dbReference type="ARBA" id="ARBA00049886"/>
    </source>
</evidence>
<dbReference type="GO" id="GO:0009231">
    <property type="term" value="P:riboflavin biosynthetic process"/>
    <property type="evidence" value="ECO:0007669"/>
    <property type="project" value="UniProtKB-UniPathway"/>
</dbReference>
<evidence type="ECO:0000256" key="3">
    <source>
        <dbReference type="ARBA" id="ARBA00004910"/>
    </source>
</evidence>
<dbReference type="SUPFAM" id="SSF53597">
    <property type="entry name" value="Dihydrofolate reductase-like"/>
    <property type="match status" value="1"/>
</dbReference>
<dbReference type="UniPathway" id="UPA00275">
    <property type="reaction ID" value="UER00401"/>
</dbReference>
<dbReference type="Pfam" id="PF00383">
    <property type="entry name" value="dCMP_cyt_deam_1"/>
    <property type="match status" value="1"/>
</dbReference>
<keyword evidence="20" id="KW-1185">Reference proteome</keyword>
<dbReference type="NCBIfam" id="TIGR00227">
    <property type="entry name" value="ribD_Cterm"/>
    <property type="match status" value="1"/>
</dbReference>
<feature type="domain" description="CMP/dCMP-type deaminase" evidence="18">
    <location>
        <begin position="4"/>
        <end position="126"/>
    </location>
</feature>
<evidence type="ECO:0000256" key="7">
    <source>
        <dbReference type="ARBA" id="ARBA00022723"/>
    </source>
</evidence>
<evidence type="ECO:0000256" key="15">
    <source>
        <dbReference type="PIRSR" id="PIRSR006769-1"/>
    </source>
</evidence>
<feature type="active site" description="Proton donor" evidence="15">
    <location>
        <position position="56"/>
    </location>
</feature>
<feature type="binding site" evidence="16">
    <location>
        <position position="210"/>
    </location>
    <ligand>
        <name>substrate</name>
    </ligand>
</feature>
<evidence type="ECO:0000256" key="17">
    <source>
        <dbReference type="PIRSR" id="PIRSR006769-3"/>
    </source>
</evidence>
<comment type="catalytic activity">
    <reaction evidence="12 14">
        <text>5-amino-6-(5-phospho-D-ribitylamino)uracil + NADP(+) = 5-amino-6-(5-phospho-D-ribosylamino)uracil + NADPH + H(+)</text>
        <dbReference type="Rhea" id="RHEA:17845"/>
        <dbReference type="ChEBI" id="CHEBI:15378"/>
        <dbReference type="ChEBI" id="CHEBI:57783"/>
        <dbReference type="ChEBI" id="CHEBI:58349"/>
        <dbReference type="ChEBI" id="CHEBI:58421"/>
        <dbReference type="ChEBI" id="CHEBI:58453"/>
        <dbReference type="EC" id="1.1.1.193"/>
    </reaction>
</comment>
<dbReference type="CDD" id="cd01284">
    <property type="entry name" value="Riboflavin_deaminase-reductase"/>
    <property type="match status" value="1"/>
</dbReference>
<dbReference type="InterPro" id="IPR024072">
    <property type="entry name" value="DHFR-like_dom_sf"/>
</dbReference>
<feature type="binding site" evidence="17">
    <location>
        <position position="79"/>
    </location>
    <ligand>
        <name>Zn(2+)</name>
        <dbReference type="ChEBI" id="CHEBI:29105"/>
        <note>catalytic</note>
    </ligand>
</feature>
<keyword evidence="6 14" id="KW-0686">Riboflavin biosynthesis</keyword>
<dbReference type="RefSeq" id="WP_135340915.1">
    <property type="nucleotide sequence ID" value="NZ_JBHLTX010000022.1"/>
</dbReference>
<evidence type="ECO:0000256" key="12">
    <source>
        <dbReference type="ARBA" id="ARBA00049861"/>
    </source>
</evidence>
<comment type="cofactor">
    <cofactor evidence="14 17">
        <name>Zn(2+)</name>
        <dbReference type="ChEBI" id="CHEBI:29105"/>
    </cofactor>
    <text evidence="14 17">Binds 1 zinc ion.</text>
</comment>
<dbReference type="GO" id="GO:0008703">
    <property type="term" value="F:5-amino-6-(5-phosphoribosylamino)uracil reductase activity"/>
    <property type="evidence" value="ECO:0007669"/>
    <property type="project" value="UniProtKB-EC"/>
</dbReference>
<evidence type="ECO:0000256" key="8">
    <source>
        <dbReference type="ARBA" id="ARBA00022833"/>
    </source>
</evidence>
<comment type="similarity">
    <text evidence="4 14">In the N-terminal section; belongs to the cytidine and deoxycytidylate deaminase family.</text>
</comment>
<dbReference type="GO" id="GO:0008270">
    <property type="term" value="F:zinc ion binding"/>
    <property type="evidence" value="ECO:0007669"/>
    <property type="project" value="InterPro"/>
</dbReference>
<keyword evidence="11" id="KW-0511">Multifunctional enzyme</keyword>
<keyword evidence="10 14" id="KW-0560">Oxidoreductase</keyword>
<protein>
    <recommendedName>
        <fullName evidence="14">Riboflavin biosynthesis protein RibD</fullName>
    </recommendedName>
    <domain>
        <recommendedName>
            <fullName evidence="14">Diaminohydroxyphosphoribosylaminopyrimidine deaminase</fullName>
            <shortName evidence="14">DRAP deaminase</shortName>
            <ecNumber evidence="14">3.5.4.26</ecNumber>
        </recommendedName>
        <alternativeName>
            <fullName evidence="14">Riboflavin-specific deaminase</fullName>
        </alternativeName>
    </domain>
    <domain>
        <recommendedName>
            <fullName evidence="14">5-amino-6-(5-phosphoribosylamino)uracil reductase</fullName>
            <ecNumber evidence="14">1.1.1.193</ecNumber>
        </recommendedName>
        <alternativeName>
            <fullName evidence="14">HTP reductase</fullName>
        </alternativeName>
    </domain>
</protein>
<feature type="binding site" evidence="16">
    <location>
        <position position="295"/>
    </location>
    <ligand>
        <name>substrate</name>
    </ligand>
</feature>
<feature type="binding site" evidence="16">
    <location>
        <position position="171"/>
    </location>
    <ligand>
        <name>substrate</name>
    </ligand>
</feature>
<dbReference type="SUPFAM" id="SSF53927">
    <property type="entry name" value="Cytidine deaminase-like"/>
    <property type="match status" value="1"/>
</dbReference>
<comment type="caution">
    <text evidence="19">The sequence shown here is derived from an EMBL/GenBank/DDBJ whole genome shotgun (WGS) entry which is preliminary data.</text>
</comment>
<dbReference type="PANTHER" id="PTHR38011:SF7">
    <property type="entry name" value="2,5-DIAMINO-6-RIBOSYLAMINO-4(3H)-PYRIMIDINONE 5'-PHOSPHATE REDUCTASE"/>
    <property type="match status" value="1"/>
</dbReference>